<dbReference type="Proteomes" id="UP001163036">
    <property type="component" value="Plasmid pVP-16-VB00198-1"/>
</dbReference>
<organism evidence="1 2">
    <name type="scientific">Vibrio parahaemolyticus</name>
    <dbReference type="NCBI Taxonomy" id="670"/>
    <lineage>
        <taxon>Bacteria</taxon>
        <taxon>Pseudomonadati</taxon>
        <taxon>Pseudomonadota</taxon>
        <taxon>Gammaproteobacteria</taxon>
        <taxon>Vibrionales</taxon>
        <taxon>Vibrionaceae</taxon>
        <taxon>Vibrio</taxon>
    </lineage>
</organism>
<accession>A0A0L8CMH8</accession>
<dbReference type="AlphaFoldDB" id="A0A0L8CMH8"/>
<dbReference type="EMBL" id="CP097357">
    <property type="protein sequence ID" value="UYV29618.1"/>
    <property type="molecule type" value="Genomic_DNA"/>
</dbReference>
<keyword evidence="1" id="KW-0614">Plasmid</keyword>
<evidence type="ECO:0000313" key="1">
    <source>
        <dbReference type="EMBL" id="UYV29618.1"/>
    </source>
</evidence>
<name>A0A0L8CMH8_VIBPH</name>
<gene>
    <name evidence="1" type="ORF">M5598_26950</name>
</gene>
<sequence length="125" mass="14454">MYINIQSLDFESLDLSKTEGFLLLATIETDLMVEIALCELKEKNSAHALEMSRLYQVVCHIYNIFFNEININIQKLSQSSRYVQPAWSMGTQISLDKYDHLRTESATRNAAIRPFFAALNIDYPR</sequence>
<reference evidence="1" key="1">
    <citation type="submission" date="2022-05" db="EMBL/GenBank/DDBJ databases">
        <title>Megaplasmid of Vibrio parahaemolyticus.</title>
        <authorList>
            <person name="Strauch E."/>
            <person name="Borowiak M."/>
        </authorList>
    </citation>
    <scope>NUCLEOTIDE SEQUENCE</scope>
    <source>
        <strain evidence="1">16-VB00198</strain>
        <plasmid evidence="1">pVP-16-VB00198-1</plasmid>
    </source>
</reference>
<geneLocation type="plasmid" evidence="1 2">
    <name>pVP-16-VB00198-1</name>
</geneLocation>
<proteinExistence type="predicted"/>
<protein>
    <submittedName>
        <fullName evidence="1">Uncharacterized protein</fullName>
    </submittedName>
</protein>
<dbReference type="RefSeq" id="WP_045592420.1">
    <property type="nucleotide sequence ID" value="NZ_CP062152.1"/>
</dbReference>
<evidence type="ECO:0000313" key="2">
    <source>
        <dbReference type="Proteomes" id="UP001163036"/>
    </source>
</evidence>